<keyword evidence="3" id="KW-0378">Hydrolase</keyword>
<evidence type="ECO:0000256" key="3">
    <source>
        <dbReference type="ARBA" id="ARBA00022801"/>
    </source>
</evidence>
<name>A0A285I9V6_9FIRM</name>
<protein>
    <submittedName>
        <fullName evidence="9">Arabinan endo-1,5-alpha-L-arabinosidase</fullName>
    </submittedName>
</protein>
<keyword evidence="4" id="KW-0326">Glycosidase</keyword>
<dbReference type="AlphaFoldDB" id="A0A285I9V6"/>
<gene>
    <name evidence="9" type="ORF">SAMN06265827_13511</name>
</gene>
<dbReference type="Pfam" id="PF04616">
    <property type="entry name" value="Glyco_hydro_43"/>
    <property type="match status" value="1"/>
</dbReference>
<evidence type="ECO:0000256" key="1">
    <source>
        <dbReference type="ARBA" id="ARBA00004834"/>
    </source>
</evidence>
<feature type="active site" description="Proton acceptor" evidence="5">
    <location>
        <position position="276"/>
    </location>
</feature>
<comment type="pathway">
    <text evidence="1">Glycan metabolism; L-arabinan degradation.</text>
</comment>
<dbReference type="InterPro" id="IPR013320">
    <property type="entry name" value="ConA-like_dom_sf"/>
</dbReference>
<dbReference type="CDD" id="cd18832">
    <property type="entry name" value="GH43_GsAbnA-like"/>
    <property type="match status" value="1"/>
</dbReference>
<feature type="signal peptide" evidence="7">
    <location>
        <begin position="1"/>
        <end position="25"/>
    </location>
</feature>
<dbReference type="GO" id="GO:0004553">
    <property type="term" value="F:hydrolase activity, hydrolyzing O-glycosyl compounds"/>
    <property type="evidence" value="ECO:0007669"/>
    <property type="project" value="InterPro"/>
</dbReference>
<evidence type="ECO:0000256" key="4">
    <source>
        <dbReference type="ARBA" id="ARBA00023295"/>
    </source>
</evidence>
<dbReference type="InterPro" id="IPR032291">
    <property type="entry name" value="Abn2_C"/>
</dbReference>
<evidence type="ECO:0000313" key="9">
    <source>
        <dbReference type="EMBL" id="SNY44759.1"/>
    </source>
</evidence>
<evidence type="ECO:0000256" key="2">
    <source>
        <dbReference type="ARBA" id="ARBA00009865"/>
    </source>
</evidence>
<dbReference type="Gene3D" id="2.115.10.20">
    <property type="entry name" value="Glycosyl hydrolase domain, family 43"/>
    <property type="match status" value="1"/>
</dbReference>
<organism evidence="9 10">
    <name type="scientific">Orenia metallireducens</name>
    <dbReference type="NCBI Taxonomy" id="1413210"/>
    <lineage>
        <taxon>Bacteria</taxon>
        <taxon>Bacillati</taxon>
        <taxon>Bacillota</taxon>
        <taxon>Clostridia</taxon>
        <taxon>Halanaerobiales</taxon>
        <taxon>Halobacteroidaceae</taxon>
        <taxon>Orenia</taxon>
    </lineage>
</organism>
<feature type="active site" description="Proton donor" evidence="5">
    <location>
        <position position="463"/>
    </location>
</feature>
<keyword evidence="10" id="KW-1185">Reference proteome</keyword>
<feature type="chain" id="PRO_5013193709" evidence="7">
    <location>
        <begin position="26"/>
        <end position="715"/>
    </location>
</feature>
<dbReference type="Gene3D" id="2.60.120.200">
    <property type="match status" value="1"/>
</dbReference>
<dbReference type="GO" id="GO:0005975">
    <property type="term" value="P:carbohydrate metabolic process"/>
    <property type="evidence" value="ECO:0007669"/>
    <property type="project" value="InterPro"/>
</dbReference>
<reference evidence="10" key="1">
    <citation type="submission" date="2017-09" db="EMBL/GenBank/DDBJ databases">
        <authorList>
            <person name="Varghese N."/>
            <person name="Submissions S."/>
        </authorList>
    </citation>
    <scope>NUCLEOTIDE SEQUENCE [LARGE SCALE GENOMIC DNA]</scope>
    <source>
        <strain evidence="10">MSL47</strain>
    </source>
</reference>
<accession>A0A285I9V6</accession>
<dbReference type="InterPro" id="IPR023296">
    <property type="entry name" value="Glyco_hydro_beta-prop_sf"/>
</dbReference>
<evidence type="ECO:0000256" key="6">
    <source>
        <dbReference type="PIRSR" id="PIRSR606710-2"/>
    </source>
</evidence>
<proteinExistence type="inferred from homology"/>
<dbReference type="Proteomes" id="UP000219573">
    <property type="component" value="Unassembled WGS sequence"/>
</dbReference>
<evidence type="ECO:0000259" key="8">
    <source>
        <dbReference type="Pfam" id="PF16369"/>
    </source>
</evidence>
<dbReference type="Gene3D" id="2.40.128.10">
    <property type="match status" value="1"/>
</dbReference>
<dbReference type="SUPFAM" id="SSF75005">
    <property type="entry name" value="Arabinanase/levansucrase/invertase"/>
    <property type="match status" value="1"/>
</dbReference>
<dbReference type="Pfam" id="PF16369">
    <property type="entry name" value="GH43_C"/>
    <property type="match status" value="1"/>
</dbReference>
<keyword evidence="7" id="KW-0732">Signal</keyword>
<evidence type="ECO:0000256" key="5">
    <source>
        <dbReference type="PIRSR" id="PIRSR606710-1"/>
    </source>
</evidence>
<dbReference type="Pfam" id="PF13385">
    <property type="entry name" value="Laminin_G_3"/>
    <property type="match status" value="1"/>
</dbReference>
<comment type="similarity">
    <text evidence="2">Belongs to the glycosyl hydrolase 43 family.</text>
</comment>
<feature type="site" description="Important for catalytic activity, responsible for pKa modulation of the active site Glu and correct orientation of both the proton donor and substrate" evidence="6">
    <location>
        <position position="410"/>
    </location>
</feature>
<feature type="domain" description="Extracellular endo-alpha-(1-&gt;5)-L-arabinanase C-terminal" evidence="8">
    <location>
        <begin position="607"/>
        <end position="710"/>
    </location>
</feature>
<dbReference type="SUPFAM" id="SSF49899">
    <property type="entry name" value="Concanavalin A-like lectins/glucanases"/>
    <property type="match status" value="1"/>
</dbReference>
<evidence type="ECO:0000313" key="10">
    <source>
        <dbReference type="Proteomes" id="UP000219573"/>
    </source>
</evidence>
<dbReference type="PANTHER" id="PTHR43301:SF3">
    <property type="entry name" value="ARABINAN ENDO-1,5-ALPHA-L-ARABINOSIDASE A-RELATED"/>
    <property type="match status" value="1"/>
</dbReference>
<dbReference type="InterPro" id="IPR006710">
    <property type="entry name" value="Glyco_hydro_43"/>
</dbReference>
<dbReference type="PANTHER" id="PTHR43301">
    <property type="entry name" value="ARABINAN ENDO-1,5-ALPHA-L-ARABINOSIDASE"/>
    <property type="match status" value="1"/>
</dbReference>
<sequence length="715" mass="79656">MRKKINLILSFLLLLTVVSSTVVFAMSAKPVEETEYIEPVANEDGLVAYYTFDKNLKDATSNFGEGEVVGKLVTSNDSGSITYSKGMRNQAAVFDGKSGVRLPKGLITDNSYSVSMWLNPRAITDFTTTFFGGINEEETGRQKWISLQPKGPVGRTMLWSGNDPWYDADTPLTIPKKQWTHVAFTVDNGKVKVYLNGKELFAGRDFPDIFTDEDSVFALAVNYWDTPFKGMIDELRIYDVVIDENRIAELAKGAAELEAPDMIKVPLDPNGVSVHDPSVIKADGTYWVFGSHLASAYSKDLINWKQYSDHVHNGNPLIPNVTEEMSEGLEWAQTDTFWAPDVIQLEDGKYYMYYNMCKGDSPRSALGLAVSDKIEGPYQDKGIFLKSGMWGEAGADGEIYDATIHPNTVDPDVFYDKEGKLRMVYGSYSGGIFILELDPTTGKPYADQGYGKKLLGGNHSRIEAPYILYSPEADYYYLFLSYGGLGADGGYNIRIARSKNPDGPYYDAKGQDMIDSHGSRGTFFDDAAISPYGVKLMGNFVFHHQLGELAKHELGYVSPGHNSAYYDQESGKHYILFHTRFPGQGEGHQLRVHQMFINSEGWLVVAPHRYREETIGEYTVEDVIGQYELVNHGKDITADIKESVIIKLNEDGTISGEVDGYWELSEGYNVKLTVDGSTYNGVFLEQWDDGLEEDVMTFSALSQGGVSIWGSHLDE</sequence>
<dbReference type="EMBL" id="OBDZ01000035">
    <property type="protein sequence ID" value="SNY44759.1"/>
    <property type="molecule type" value="Genomic_DNA"/>
</dbReference>
<evidence type="ECO:0000256" key="7">
    <source>
        <dbReference type="SAM" id="SignalP"/>
    </source>
</evidence>
<dbReference type="InterPro" id="IPR050727">
    <property type="entry name" value="GH43_arabinanases"/>
</dbReference>